<dbReference type="Pfam" id="PF04542">
    <property type="entry name" value="Sigma70_r2"/>
    <property type="match status" value="1"/>
</dbReference>
<organism evidence="6 7">
    <name type="scientific">Sphingobacterium yanglingense</name>
    <dbReference type="NCBI Taxonomy" id="1437280"/>
    <lineage>
        <taxon>Bacteria</taxon>
        <taxon>Pseudomonadati</taxon>
        <taxon>Bacteroidota</taxon>
        <taxon>Sphingobacteriia</taxon>
        <taxon>Sphingobacteriales</taxon>
        <taxon>Sphingobacteriaceae</taxon>
        <taxon>Sphingobacterium</taxon>
    </lineage>
</organism>
<dbReference type="InterPro" id="IPR013325">
    <property type="entry name" value="RNA_pol_sigma_r2"/>
</dbReference>
<dbReference type="RefSeq" id="WP_162850016.1">
    <property type="nucleotide sequence ID" value="NZ_SNYV01000011.1"/>
</dbReference>
<dbReference type="InterPro" id="IPR036388">
    <property type="entry name" value="WH-like_DNA-bd_sf"/>
</dbReference>
<dbReference type="NCBIfam" id="TIGR02937">
    <property type="entry name" value="sigma70-ECF"/>
    <property type="match status" value="1"/>
</dbReference>
<dbReference type="InterPro" id="IPR014284">
    <property type="entry name" value="RNA_pol_sigma-70_dom"/>
</dbReference>
<dbReference type="InterPro" id="IPR039425">
    <property type="entry name" value="RNA_pol_sigma-70-like"/>
</dbReference>
<protein>
    <submittedName>
        <fullName evidence="6">RNA polymerase sigma-70 factor (ECF subfamily)</fullName>
    </submittedName>
</protein>
<dbReference type="SUPFAM" id="SSF88659">
    <property type="entry name" value="Sigma3 and sigma4 domains of RNA polymerase sigma factors"/>
    <property type="match status" value="1"/>
</dbReference>
<dbReference type="Proteomes" id="UP000295292">
    <property type="component" value="Unassembled WGS sequence"/>
</dbReference>
<dbReference type="InterPro" id="IPR013249">
    <property type="entry name" value="RNA_pol_sigma70_r4_t2"/>
</dbReference>
<evidence type="ECO:0000256" key="1">
    <source>
        <dbReference type="ARBA" id="ARBA00010641"/>
    </source>
</evidence>
<dbReference type="InterPro" id="IPR013324">
    <property type="entry name" value="RNA_pol_sigma_r3/r4-like"/>
</dbReference>
<evidence type="ECO:0000256" key="4">
    <source>
        <dbReference type="ARBA" id="ARBA00023163"/>
    </source>
</evidence>
<evidence type="ECO:0000256" key="3">
    <source>
        <dbReference type="ARBA" id="ARBA00023082"/>
    </source>
</evidence>
<dbReference type="GO" id="GO:0006352">
    <property type="term" value="P:DNA-templated transcription initiation"/>
    <property type="evidence" value="ECO:0007669"/>
    <property type="project" value="InterPro"/>
</dbReference>
<dbReference type="AlphaFoldDB" id="A0A4R6WKV0"/>
<sequence length="194" mass="23010">MPTTFVSLNDQHLLCLTAQKDVKAFDQLLKRYEHKVFSFCNRILKDKYLAEEITQDIFVQLWQEADTYTHIHSLSAWLYRISRNKSINILKEQLARLKREHIFSEEQEYYTESEAFEEPSKREELLAYFLPLLPEKTRRVLELKLYEQLSNEEISKKLGISSHTVKNHLSNSYQQLRLHIARHLALVILGIGSF</sequence>
<dbReference type="PANTHER" id="PTHR43133">
    <property type="entry name" value="RNA POLYMERASE ECF-TYPE SIGMA FACTO"/>
    <property type="match status" value="1"/>
</dbReference>
<dbReference type="GO" id="GO:0003677">
    <property type="term" value="F:DNA binding"/>
    <property type="evidence" value="ECO:0007669"/>
    <property type="project" value="InterPro"/>
</dbReference>
<dbReference type="GO" id="GO:0016987">
    <property type="term" value="F:sigma factor activity"/>
    <property type="evidence" value="ECO:0007669"/>
    <property type="project" value="UniProtKB-KW"/>
</dbReference>
<comment type="caution">
    <text evidence="6">The sequence shown here is derived from an EMBL/GenBank/DDBJ whole genome shotgun (WGS) entry which is preliminary data.</text>
</comment>
<name>A0A4R6WKV0_9SPHI</name>
<dbReference type="PANTHER" id="PTHR43133:SF46">
    <property type="entry name" value="RNA POLYMERASE SIGMA-70 FACTOR ECF SUBFAMILY"/>
    <property type="match status" value="1"/>
</dbReference>
<dbReference type="InterPro" id="IPR007627">
    <property type="entry name" value="RNA_pol_sigma70_r2"/>
</dbReference>
<gene>
    <name evidence="6" type="ORF">CLV99_0778</name>
</gene>
<feature type="domain" description="HTH luxR-type" evidence="5">
    <location>
        <begin position="130"/>
        <end position="188"/>
    </location>
</feature>
<keyword evidence="2" id="KW-0805">Transcription regulation</keyword>
<evidence type="ECO:0000313" key="7">
    <source>
        <dbReference type="Proteomes" id="UP000295292"/>
    </source>
</evidence>
<keyword evidence="7" id="KW-1185">Reference proteome</keyword>
<evidence type="ECO:0000256" key="2">
    <source>
        <dbReference type="ARBA" id="ARBA00023015"/>
    </source>
</evidence>
<proteinExistence type="inferred from homology"/>
<dbReference type="Gene3D" id="1.10.10.10">
    <property type="entry name" value="Winged helix-like DNA-binding domain superfamily/Winged helix DNA-binding domain"/>
    <property type="match status" value="1"/>
</dbReference>
<comment type="similarity">
    <text evidence="1">Belongs to the sigma-70 factor family. ECF subfamily.</text>
</comment>
<dbReference type="Gene3D" id="1.10.1740.10">
    <property type="match status" value="1"/>
</dbReference>
<dbReference type="EMBL" id="SNYV01000011">
    <property type="protein sequence ID" value="TDQ79342.1"/>
    <property type="molecule type" value="Genomic_DNA"/>
</dbReference>
<dbReference type="SMART" id="SM00421">
    <property type="entry name" value="HTH_LUXR"/>
    <property type="match status" value="1"/>
</dbReference>
<keyword evidence="4" id="KW-0804">Transcription</keyword>
<accession>A0A4R6WKV0</accession>
<dbReference type="InterPro" id="IPR000792">
    <property type="entry name" value="Tscrpt_reg_LuxR_C"/>
</dbReference>
<evidence type="ECO:0000313" key="6">
    <source>
        <dbReference type="EMBL" id="TDQ79342.1"/>
    </source>
</evidence>
<evidence type="ECO:0000259" key="5">
    <source>
        <dbReference type="SMART" id="SM00421"/>
    </source>
</evidence>
<dbReference type="Pfam" id="PF08281">
    <property type="entry name" value="Sigma70_r4_2"/>
    <property type="match status" value="1"/>
</dbReference>
<dbReference type="SUPFAM" id="SSF88946">
    <property type="entry name" value="Sigma2 domain of RNA polymerase sigma factors"/>
    <property type="match status" value="1"/>
</dbReference>
<keyword evidence="3" id="KW-0731">Sigma factor</keyword>
<reference evidence="6 7" key="1">
    <citation type="submission" date="2019-03" db="EMBL/GenBank/DDBJ databases">
        <title>Genomic Encyclopedia of Archaeal and Bacterial Type Strains, Phase II (KMG-II): from individual species to whole genera.</title>
        <authorList>
            <person name="Goeker M."/>
        </authorList>
    </citation>
    <scope>NUCLEOTIDE SEQUENCE [LARGE SCALE GENOMIC DNA]</scope>
    <source>
        <strain evidence="6 7">DSM 28353</strain>
    </source>
</reference>